<evidence type="ECO:0000313" key="9">
    <source>
        <dbReference type="EMBL" id="KAL2495712.1"/>
    </source>
</evidence>
<feature type="transmembrane region" description="Helical" evidence="7">
    <location>
        <begin position="383"/>
        <end position="404"/>
    </location>
</feature>
<feature type="transmembrane region" description="Helical" evidence="7">
    <location>
        <begin position="179"/>
        <end position="196"/>
    </location>
</feature>
<gene>
    <name evidence="9" type="ORF">Fot_39469</name>
</gene>
<dbReference type="Gene3D" id="1.20.1250.20">
    <property type="entry name" value="MFS general substrate transporter like domains"/>
    <property type="match status" value="1"/>
</dbReference>
<feature type="transmembrane region" description="Helical" evidence="7">
    <location>
        <begin position="117"/>
        <end position="138"/>
    </location>
</feature>
<reference evidence="10" key="1">
    <citation type="submission" date="2024-07" db="EMBL/GenBank/DDBJ databases">
        <title>Two chromosome-level genome assemblies of Korean endemic species Abeliophyllum distichum and Forsythia ovata (Oleaceae).</title>
        <authorList>
            <person name="Jang H."/>
        </authorList>
    </citation>
    <scope>NUCLEOTIDE SEQUENCE [LARGE SCALE GENOMIC DNA]</scope>
</reference>
<comment type="catalytic activity">
    <reaction evidence="6">
        <text>phosphate(in) + H(+)(in) = phosphate(out) + H(+)(out)</text>
        <dbReference type="Rhea" id="RHEA:29939"/>
        <dbReference type="ChEBI" id="CHEBI:15378"/>
        <dbReference type="ChEBI" id="CHEBI:43474"/>
    </reaction>
    <physiologicalReaction direction="right-to-left" evidence="6">
        <dbReference type="Rhea" id="RHEA:29941"/>
    </physiologicalReaction>
</comment>
<evidence type="ECO:0000256" key="6">
    <source>
        <dbReference type="ARBA" id="ARBA00049011"/>
    </source>
</evidence>
<feature type="transmembrane region" description="Helical" evidence="7">
    <location>
        <begin position="150"/>
        <end position="173"/>
    </location>
</feature>
<keyword evidence="3 7" id="KW-1133">Transmembrane helix</keyword>
<dbReference type="InterPro" id="IPR005828">
    <property type="entry name" value="MFS_sugar_transport-like"/>
</dbReference>
<keyword evidence="10" id="KW-1185">Reference proteome</keyword>
<protein>
    <submittedName>
        <fullName evidence="9">Organic cation/carnitine transporter 3</fullName>
    </submittedName>
</protein>
<evidence type="ECO:0000256" key="7">
    <source>
        <dbReference type="SAM" id="Phobius"/>
    </source>
</evidence>
<feature type="transmembrane region" description="Helical" evidence="7">
    <location>
        <begin position="469"/>
        <end position="489"/>
    </location>
</feature>
<accession>A0ABD1S7H2</accession>
<dbReference type="Proteomes" id="UP001604277">
    <property type="component" value="Unassembled WGS sequence"/>
</dbReference>
<dbReference type="Pfam" id="PF00083">
    <property type="entry name" value="Sugar_tr"/>
    <property type="match status" value="1"/>
</dbReference>
<proteinExistence type="inferred from homology"/>
<feature type="transmembrane region" description="Helical" evidence="7">
    <location>
        <begin position="236"/>
        <end position="257"/>
    </location>
</feature>
<dbReference type="EMBL" id="JBFOLJ010000011">
    <property type="protein sequence ID" value="KAL2495712.1"/>
    <property type="molecule type" value="Genomic_DNA"/>
</dbReference>
<dbReference type="AlphaFoldDB" id="A0ABD1S7H2"/>
<evidence type="ECO:0000256" key="2">
    <source>
        <dbReference type="ARBA" id="ARBA00022692"/>
    </source>
</evidence>
<dbReference type="PROSITE" id="PS50850">
    <property type="entry name" value="MFS"/>
    <property type="match status" value="1"/>
</dbReference>
<comment type="caution">
    <text evidence="9">The sequence shown here is derived from an EMBL/GenBank/DDBJ whole genome shotgun (WGS) entry which is preliminary data.</text>
</comment>
<feature type="transmembrane region" description="Helical" evidence="7">
    <location>
        <begin position="208"/>
        <end position="230"/>
    </location>
</feature>
<dbReference type="GO" id="GO:0016020">
    <property type="term" value="C:membrane"/>
    <property type="evidence" value="ECO:0007669"/>
    <property type="project" value="UniProtKB-SubCell"/>
</dbReference>
<feature type="domain" description="Major facilitator superfamily (MFS) profile" evidence="8">
    <location>
        <begin position="46"/>
        <end position="494"/>
    </location>
</feature>
<evidence type="ECO:0000259" key="8">
    <source>
        <dbReference type="PROSITE" id="PS50850"/>
    </source>
</evidence>
<feature type="transmembrane region" description="Helical" evidence="7">
    <location>
        <begin position="354"/>
        <end position="376"/>
    </location>
</feature>
<feature type="transmembrane region" description="Helical" evidence="7">
    <location>
        <begin position="446"/>
        <end position="463"/>
    </location>
</feature>
<evidence type="ECO:0000256" key="4">
    <source>
        <dbReference type="ARBA" id="ARBA00023136"/>
    </source>
</evidence>
<name>A0ABD1S7H2_9LAMI</name>
<evidence type="ECO:0000256" key="5">
    <source>
        <dbReference type="ARBA" id="ARBA00044504"/>
    </source>
</evidence>
<dbReference type="PANTHER" id="PTHR24064">
    <property type="entry name" value="SOLUTE CARRIER FAMILY 22 MEMBER"/>
    <property type="match status" value="1"/>
</dbReference>
<keyword evidence="2 7" id="KW-0812">Transmembrane</keyword>
<dbReference type="InterPro" id="IPR020846">
    <property type="entry name" value="MFS_dom"/>
</dbReference>
<comment type="similarity">
    <text evidence="5">Belongs to the major facilitator superfamily. Phosphate:H(+) symporter (TC 2.A.1.9) family.</text>
</comment>
<dbReference type="SUPFAM" id="SSF103473">
    <property type="entry name" value="MFS general substrate transporter"/>
    <property type="match status" value="1"/>
</dbReference>
<dbReference type="InterPro" id="IPR036259">
    <property type="entry name" value="MFS_trans_sf"/>
</dbReference>
<comment type="subcellular location">
    <subcellularLocation>
        <location evidence="1">Membrane</location>
        <topology evidence="1">Multi-pass membrane protein</topology>
    </subcellularLocation>
</comment>
<evidence type="ECO:0000313" key="10">
    <source>
        <dbReference type="Proteomes" id="UP001604277"/>
    </source>
</evidence>
<feature type="transmembrane region" description="Helical" evidence="7">
    <location>
        <begin position="322"/>
        <end position="342"/>
    </location>
</feature>
<keyword evidence="4 7" id="KW-0472">Membrane</keyword>
<organism evidence="9 10">
    <name type="scientific">Forsythia ovata</name>
    <dbReference type="NCBI Taxonomy" id="205694"/>
    <lineage>
        <taxon>Eukaryota</taxon>
        <taxon>Viridiplantae</taxon>
        <taxon>Streptophyta</taxon>
        <taxon>Embryophyta</taxon>
        <taxon>Tracheophyta</taxon>
        <taxon>Spermatophyta</taxon>
        <taxon>Magnoliopsida</taxon>
        <taxon>eudicotyledons</taxon>
        <taxon>Gunneridae</taxon>
        <taxon>Pentapetalae</taxon>
        <taxon>asterids</taxon>
        <taxon>lamiids</taxon>
        <taxon>Lamiales</taxon>
        <taxon>Oleaceae</taxon>
        <taxon>Forsythieae</taxon>
        <taxon>Forsythia</taxon>
    </lineage>
</organism>
<evidence type="ECO:0000256" key="3">
    <source>
        <dbReference type="ARBA" id="ARBA00022989"/>
    </source>
</evidence>
<evidence type="ECO:0000256" key="1">
    <source>
        <dbReference type="ARBA" id="ARBA00004141"/>
    </source>
</evidence>
<feature type="transmembrane region" description="Helical" evidence="7">
    <location>
        <begin position="416"/>
        <end position="434"/>
    </location>
</feature>
<sequence>MADPNPLLLLRDTAESESPRIVEQRPSLDDTIERCIGDCRWTQFFQATLISNAWFFDAQQTFISVFTDAEPTWHCSTSPSNSSCKNICQISRDSWKWDLPAHTSIISEWSLECSGSIITGLPASFFFLGCLTGGFVLATLADSSLGRKNMLVLSSLLMSLTGVLTALSTNLWMYTALRFISGFARATIGTCALVLSTELVGKKWRGNVGIIGFICFTLGFLSLPGIAYLTRGSSWRLLYLWTCVPSVFYSVLLYFLVRESPRWLYIKGRKEEFTKTLRSIAAPENRGSLTESFFGRCLEWKEELQETDLYSALKTLLQKSWAFWRLASLMVVGFGVGMIYYGMPLGLGNLPFNLYWSVALNAILELPACLLIFFLIGKLNRKFSILGLALLSGICSVTCVLVRWKWMQIGLELISFFSAVTAFDLVLIYTLELFPTCVRNSAVSMVRQAVVFGGVFAPVLVAASRKNGFLSYGVFGVTVAVCGLFVAFLPETRGTTFCDTIDEEERKNVTISNGVDTV</sequence>